<reference evidence="1 2" key="1">
    <citation type="journal article" date="2018" name="MBio">
        <title>Comparative Genomics Reveals the Core Gene Toolbox for the Fungus-Insect Symbiosis.</title>
        <authorList>
            <person name="Wang Y."/>
            <person name="Stata M."/>
            <person name="Wang W."/>
            <person name="Stajich J.E."/>
            <person name="White M.M."/>
            <person name="Moncalvo J.M."/>
        </authorList>
    </citation>
    <scope>NUCLEOTIDE SEQUENCE [LARGE SCALE GENOMIC DNA]</scope>
    <source>
        <strain evidence="1 2">SC-DP-2</strain>
    </source>
</reference>
<dbReference type="Proteomes" id="UP000245609">
    <property type="component" value="Unassembled WGS sequence"/>
</dbReference>
<evidence type="ECO:0000313" key="2">
    <source>
        <dbReference type="Proteomes" id="UP000245609"/>
    </source>
</evidence>
<protein>
    <submittedName>
        <fullName evidence="1">Uncharacterized protein</fullName>
    </submittedName>
</protein>
<feature type="non-terminal residue" evidence="1">
    <location>
        <position position="357"/>
    </location>
</feature>
<accession>A0A2T9Z9K7</accession>
<evidence type="ECO:0000313" key="1">
    <source>
        <dbReference type="EMBL" id="PVV01281.1"/>
    </source>
</evidence>
<gene>
    <name evidence="1" type="ORF">BB560_004307</name>
</gene>
<dbReference type="EMBL" id="MBFS01001221">
    <property type="protein sequence ID" value="PVV01281.1"/>
    <property type="molecule type" value="Genomic_DNA"/>
</dbReference>
<dbReference type="OrthoDB" id="5686618at2759"/>
<organism evidence="1 2">
    <name type="scientific">Smittium megazygosporum</name>
    <dbReference type="NCBI Taxonomy" id="133381"/>
    <lineage>
        <taxon>Eukaryota</taxon>
        <taxon>Fungi</taxon>
        <taxon>Fungi incertae sedis</taxon>
        <taxon>Zoopagomycota</taxon>
        <taxon>Kickxellomycotina</taxon>
        <taxon>Harpellomycetes</taxon>
        <taxon>Harpellales</taxon>
        <taxon>Legeriomycetaceae</taxon>
        <taxon>Smittium</taxon>
    </lineage>
</organism>
<sequence length="357" mass="40777">MSGKISEFSRGVLALERLSHYSSNRQSQRSTDRISNDDASSLFNYIFFRSHRGGSLLSEVIRDYTGCTELNLLRNVRKMHQMCDSRPGISSTVLSLVAGLYSSSNLKSMGFSFGAEQYILAKWKAEKEKFGLSEYQRHVPASTVKISDDIKSKVRQILFEYSNNSSETIESGSQGSANQFEEVRFLTKPKREIFHLLKNRYPGIRLGLSKFYELCPKNFKKSTKRTDVCNICVAGEKVKKQYEMLRRSQVADSTQIARLKESVDEYKVHKMLSSKQRLNFNSQIGRLQGKSCIIITDFKENFKIGGGPVESSRDYYEKPQISDLCFCVISKSGGNVQRRYYNYLSENLSHDSLFAIN</sequence>
<name>A0A2T9Z9K7_9FUNG</name>
<dbReference type="STRING" id="133381.A0A2T9Z9K7"/>
<comment type="caution">
    <text evidence="1">The sequence shown here is derived from an EMBL/GenBank/DDBJ whole genome shotgun (WGS) entry which is preliminary data.</text>
</comment>
<dbReference type="AlphaFoldDB" id="A0A2T9Z9K7"/>
<proteinExistence type="predicted"/>
<keyword evidence="2" id="KW-1185">Reference proteome</keyword>